<comment type="caution">
    <text evidence="2">The sequence shown here is derived from an EMBL/GenBank/DDBJ whole genome shotgun (WGS) entry which is preliminary data.</text>
</comment>
<keyword evidence="3" id="KW-1185">Reference proteome</keyword>
<dbReference type="GO" id="GO:0016758">
    <property type="term" value="F:hexosyltransferase activity"/>
    <property type="evidence" value="ECO:0007669"/>
    <property type="project" value="InterPro"/>
</dbReference>
<evidence type="ECO:0000313" key="2">
    <source>
        <dbReference type="EMBL" id="EKY28135.1"/>
    </source>
</evidence>
<dbReference type="PANTHER" id="PTHR43025">
    <property type="entry name" value="MONOGALACTOSYLDIACYLGLYCEROL SYNTHASE"/>
    <property type="match status" value="1"/>
</dbReference>
<dbReference type="OrthoDB" id="9815663at2"/>
<dbReference type="PATRIC" id="fig|545697.3.peg.963"/>
<dbReference type="SUPFAM" id="SSF53756">
    <property type="entry name" value="UDP-Glycosyltransferase/glycogen phosphorylase"/>
    <property type="match status" value="1"/>
</dbReference>
<feature type="domain" description="Glycosyl transferase family 28 C-terminal" evidence="1">
    <location>
        <begin position="8"/>
        <end position="106"/>
    </location>
</feature>
<dbReference type="STRING" id="545697.HMPREF0216_00978"/>
<dbReference type="InterPro" id="IPR007235">
    <property type="entry name" value="Glyco_trans_28_C"/>
</dbReference>
<dbReference type="RefSeq" id="WP_005211649.1">
    <property type="nucleotide sequence ID" value="NZ_KB291618.1"/>
</dbReference>
<dbReference type="AlphaFoldDB" id="L1QK98"/>
<sequence length="126" mass="14764">MTILKGKYKNIVVVGYTDTISEYMKKADLIISKSGGITLFEAIHSEVPIYVIEPFLVQEIKNAQYIEREKIGKVIWKKNFYIEKDIIELINNDVAVLEMKRNMKKIKEKLRQEEIINIIEKFKRGA</sequence>
<accession>L1QK98</accession>
<evidence type="ECO:0000313" key="3">
    <source>
        <dbReference type="Proteomes" id="UP000010420"/>
    </source>
</evidence>
<dbReference type="eggNOG" id="COG0707">
    <property type="taxonomic scope" value="Bacteria"/>
</dbReference>
<reference evidence="2 3" key="1">
    <citation type="submission" date="2012-05" db="EMBL/GenBank/DDBJ databases">
        <authorList>
            <person name="Weinstock G."/>
            <person name="Sodergren E."/>
            <person name="Lobos E.A."/>
            <person name="Fulton L."/>
            <person name="Fulton R."/>
            <person name="Courtney L."/>
            <person name="Fronick C."/>
            <person name="O'Laughlin M."/>
            <person name="Godfrey J."/>
            <person name="Wilson R.M."/>
            <person name="Miner T."/>
            <person name="Farmer C."/>
            <person name="Delehaunty K."/>
            <person name="Cordes M."/>
            <person name="Minx P."/>
            <person name="Tomlinson C."/>
            <person name="Chen J."/>
            <person name="Wollam A."/>
            <person name="Pepin K.H."/>
            <person name="Bhonagiri V."/>
            <person name="Zhang X."/>
            <person name="Suruliraj S."/>
            <person name="Warren W."/>
            <person name="Mitreva M."/>
            <person name="Mardis E.R."/>
            <person name="Wilson R.K."/>
        </authorList>
    </citation>
    <scope>NUCLEOTIDE SEQUENCE [LARGE SCALE GENOMIC DNA]</scope>
    <source>
        <strain evidence="2 3">DSM 1785</strain>
    </source>
</reference>
<evidence type="ECO:0000259" key="1">
    <source>
        <dbReference type="Pfam" id="PF04101"/>
    </source>
</evidence>
<protein>
    <recommendedName>
        <fullName evidence="1">Glycosyl transferase family 28 C-terminal domain-containing protein</fullName>
    </recommendedName>
</protein>
<dbReference type="InterPro" id="IPR050519">
    <property type="entry name" value="Glycosyltransf_28_UgtP"/>
</dbReference>
<dbReference type="Gene3D" id="3.40.50.2000">
    <property type="entry name" value="Glycogen Phosphorylase B"/>
    <property type="match status" value="1"/>
</dbReference>
<proteinExistence type="predicted"/>
<dbReference type="PANTHER" id="PTHR43025:SF3">
    <property type="entry name" value="MONOGALACTOSYLDIACYLGLYCEROL SYNTHASE 1, CHLOROPLASTIC"/>
    <property type="match status" value="1"/>
</dbReference>
<name>L1QK98_9CLOT</name>
<gene>
    <name evidence="2" type="ORF">HMPREF0216_00978</name>
</gene>
<dbReference type="Proteomes" id="UP000010420">
    <property type="component" value="Unassembled WGS sequence"/>
</dbReference>
<organism evidence="2 3">
    <name type="scientific">Clostridium celatum DSM 1785</name>
    <dbReference type="NCBI Taxonomy" id="545697"/>
    <lineage>
        <taxon>Bacteria</taxon>
        <taxon>Bacillati</taxon>
        <taxon>Bacillota</taxon>
        <taxon>Clostridia</taxon>
        <taxon>Eubacteriales</taxon>
        <taxon>Clostridiaceae</taxon>
        <taxon>Clostridium</taxon>
    </lineage>
</organism>
<dbReference type="Pfam" id="PF04101">
    <property type="entry name" value="Glyco_tran_28_C"/>
    <property type="match status" value="1"/>
</dbReference>
<dbReference type="EMBL" id="AMEZ01000026">
    <property type="protein sequence ID" value="EKY28135.1"/>
    <property type="molecule type" value="Genomic_DNA"/>
</dbReference>
<dbReference type="HOGENOM" id="CLU_1977678_0_0_9"/>